<dbReference type="PROSITE" id="PS01124">
    <property type="entry name" value="HTH_ARAC_FAMILY_2"/>
    <property type="match status" value="1"/>
</dbReference>
<dbReference type="InterPro" id="IPR003313">
    <property type="entry name" value="AraC-bd"/>
</dbReference>
<dbReference type="RefSeq" id="WP_191617144.1">
    <property type="nucleotide sequence ID" value="NZ_JACYFG010000032.1"/>
</dbReference>
<keyword evidence="6" id="KW-1185">Reference proteome</keyword>
<dbReference type="InterPro" id="IPR037923">
    <property type="entry name" value="HTH-like"/>
</dbReference>
<dbReference type="InterPro" id="IPR018060">
    <property type="entry name" value="HTH_AraC"/>
</dbReference>
<proteinExistence type="predicted"/>
<dbReference type="PRINTS" id="PR00032">
    <property type="entry name" value="HTHARAC"/>
</dbReference>
<dbReference type="Gene3D" id="2.60.120.280">
    <property type="entry name" value="Regulatory protein AraC"/>
    <property type="match status" value="1"/>
</dbReference>
<dbReference type="Gene3D" id="1.10.10.60">
    <property type="entry name" value="Homeodomain-like"/>
    <property type="match status" value="2"/>
</dbReference>
<dbReference type="InterPro" id="IPR009057">
    <property type="entry name" value="Homeodomain-like_sf"/>
</dbReference>
<dbReference type="PANTHER" id="PTHR46796:SF7">
    <property type="entry name" value="ARAC FAMILY TRANSCRIPTIONAL REGULATOR"/>
    <property type="match status" value="1"/>
</dbReference>
<gene>
    <name evidence="5" type="ORF">IEN85_11040</name>
</gene>
<name>A0A927F8W4_9BACT</name>
<dbReference type="Proteomes" id="UP000622317">
    <property type="component" value="Unassembled WGS sequence"/>
</dbReference>
<feature type="domain" description="HTH araC/xylS-type" evidence="4">
    <location>
        <begin position="194"/>
        <end position="292"/>
    </location>
</feature>
<organism evidence="5 6">
    <name type="scientific">Pelagicoccus enzymogenes</name>
    <dbReference type="NCBI Taxonomy" id="2773457"/>
    <lineage>
        <taxon>Bacteria</taxon>
        <taxon>Pseudomonadati</taxon>
        <taxon>Verrucomicrobiota</taxon>
        <taxon>Opitutia</taxon>
        <taxon>Puniceicoccales</taxon>
        <taxon>Pelagicoccaceae</taxon>
        <taxon>Pelagicoccus</taxon>
    </lineage>
</organism>
<keyword evidence="2" id="KW-0238">DNA-binding</keyword>
<dbReference type="AlphaFoldDB" id="A0A927F8W4"/>
<dbReference type="InterPro" id="IPR050204">
    <property type="entry name" value="AraC_XylS_family_regulators"/>
</dbReference>
<dbReference type="EMBL" id="JACYFG010000032">
    <property type="protein sequence ID" value="MBD5780025.1"/>
    <property type="molecule type" value="Genomic_DNA"/>
</dbReference>
<dbReference type="SUPFAM" id="SSF46689">
    <property type="entry name" value="Homeodomain-like"/>
    <property type="match status" value="2"/>
</dbReference>
<evidence type="ECO:0000256" key="2">
    <source>
        <dbReference type="ARBA" id="ARBA00023125"/>
    </source>
</evidence>
<protein>
    <submittedName>
        <fullName evidence="5">Helix-turn-helix domain-containing protein</fullName>
    </submittedName>
</protein>
<dbReference type="Pfam" id="PF02311">
    <property type="entry name" value="AraC_binding"/>
    <property type="match status" value="1"/>
</dbReference>
<keyword evidence="3" id="KW-0804">Transcription</keyword>
<evidence type="ECO:0000256" key="3">
    <source>
        <dbReference type="ARBA" id="ARBA00023163"/>
    </source>
</evidence>
<evidence type="ECO:0000259" key="4">
    <source>
        <dbReference type="PROSITE" id="PS01124"/>
    </source>
</evidence>
<dbReference type="Pfam" id="PF12833">
    <property type="entry name" value="HTH_18"/>
    <property type="match status" value="1"/>
</dbReference>
<accession>A0A927F8W4</accession>
<dbReference type="GO" id="GO:0003700">
    <property type="term" value="F:DNA-binding transcription factor activity"/>
    <property type="evidence" value="ECO:0007669"/>
    <property type="project" value="InterPro"/>
</dbReference>
<sequence length="292" mass="33506">MDNISEITEAFKKEVRLFRTPQRVLSLARSRPFTADFLVTEVGNQNSSEPHERKGTPAAGRNRILFVAEGSGWMESRGLKRELKAKQAALIPKRTNCVYWPSPKSFWNLYWIDFESRGADALLSWTAFHPNSPILHCAASENLKRHFRAILGAVERGYTEHTTLQLSLSLIKILISLHENPLDMDNSRSTHRIETAMNSMRDDLSNPRSLETYAKLAGYSVTQFSQRFRQHTGTSPMNYLNELRIQRAGELLKSSDRAIKDIAHELGFEDPLYFSRCFRKCVGLSPRAYRER</sequence>
<dbReference type="GO" id="GO:0043565">
    <property type="term" value="F:sequence-specific DNA binding"/>
    <property type="evidence" value="ECO:0007669"/>
    <property type="project" value="InterPro"/>
</dbReference>
<dbReference type="InterPro" id="IPR020449">
    <property type="entry name" value="Tscrpt_reg_AraC-type_HTH"/>
</dbReference>
<evidence type="ECO:0000313" key="6">
    <source>
        <dbReference type="Proteomes" id="UP000622317"/>
    </source>
</evidence>
<reference evidence="5" key="1">
    <citation type="submission" date="2020-09" db="EMBL/GenBank/DDBJ databases">
        <title>Pelagicoccus enzymogenes sp. nov. with an EPS production, isolated from marine sediment.</title>
        <authorList>
            <person name="Feng X."/>
        </authorList>
    </citation>
    <scope>NUCLEOTIDE SEQUENCE</scope>
    <source>
        <strain evidence="5">NFK12</strain>
    </source>
</reference>
<comment type="caution">
    <text evidence="5">The sequence shown here is derived from an EMBL/GenBank/DDBJ whole genome shotgun (WGS) entry which is preliminary data.</text>
</comment>
<evidence type="ECO:0000313" key="5">
    <source>
        <dbReference type="EMBL" id="MBD5780025.1"/>
    </source>
</evidence>
<keyword evidence="1" id="KW-0805">Transcription regulation</keyword>
<evidence type="ECO:0000256" key="1">
    <source>
        <dbReference type="ARBA" id="ARBA00023015"/>
    </source>
</evidence>
<dbReference type="PANTHER" id="PTHR46796">
    <property type="entry name" value="HTH-TYPE TRANSCRIPTIONAL ACTIVATOR RHAS-RELATED"/>
    <property type="match status" value="1"/>
</dbReference>
<dbReference type="SMART" id="SM00342">
    <property type="entry name" value="HTH_ARAC"/>
    <property type="match status" value="1"/>
</dbReference>
<dbReference type="SUPFAM" id="SSF51215">
    <property type="entry name" value="Regulatory protein AraC"/>
    <property type="match status" value="1"/>
</dbReference>